<feature type="chain" id="PRO_5032480718" description="Ribophorin-2" evidence="1">
    <location>
        <begin position="22"/>
        <end position="189"/>
    </location>
</feature>
<feature type="non-terminal residue" evidence="2">
    <location>
        <position position="189"/>
    </location>
</feature>
<dbReference type="Proteomes" id="UP000626109">
    <property type="component" value="Unassembled WGS sequence"/>
</dbReference>
<reference evidence="2" key="1">
    <citation type="submission" date="2021-02" db="EMBL/GenBank/DDBJ databases">
        <authorList>
            <person name="Dougan E. K."/>
            <person name="Rhodes N."/>
            <person name="Thang M."/>
            <person name="Chan C."/>
        </authorList>
    </citation>
    <scope>NUCLEOTIDE SEQUENCE</scope>
</reference>
<protein>
    <recommendedName>
        <fullName evidence="4">Ribophorin-2</fullName>
    </recommendedName>
</protein>
<evidence type="ECO:0008006" key="4">
    <source>
        <dbReference type="Google" id="ProtNLM"/>
    </source>
</evidence>
<evidence type="ECO:0000313" key="2">
    <source>
        <dbReference type="EMBL" id="CAE8739554.1"/>
    </source>
</evidence>
<accession>A0A813LTR1</accession>
<dbReference type="AlphaFoldDB" id="A0A813LTR1"/>
<proteinExistence type="predicted"/>
<keyword evidence="1" id="KW-0732">Signal</keyword>
<evidence type="ECO:0000256" key="1">
    <source>
        <dbReference type="SAM" id="SignalP"/>
    </source>
</evidence>
<organism evidence="2 3">
    <name type="scientific">Polarella glacialis</name>
    <name type="common">Dinoflagellate</name>
    <dbReference type="NCBI Taxonomy" id="89957"/>
    <lineage>
        <taxon>Eukaryota</taxon>
        <taxon>Sar</taxon>
        <taxon>Alveolata</taxon>
        <taxon>Dinophyceae</taxon>
        <taxon>Suessiales</taxon>
        <taxon>Suessiaceae</taxon>
        <taxon>Polarella</taxon>
    </lineage>
</organism>
<evidence type="ECO:0000313" key="3">
    <source>
        <dbReference type="Proteomes" id="UP000626109"/>
    </source>
</evidence>
<gene>
    <name evidence="2" type="ORF">PGLA2088_LOCUS49665</name>
</gene>
<dbReference type="EMBL" id="CAJNNW010037120">
    <property type="protein sequence ID" value="CAE8739554.1"/>
    <property type="molecule type" value="Genomic_DNA"/>
</dbReference>
<sequence>MACPHLMRIATLILAVSRVLAAGADVAVVASVARQDLLSPEIYLDHLKSTLEELKSAATVGVDRLSGPQQAALLLTAVGVLGEVPAAREQLERLAGRPLPVPHEVVEKLVHRLQESLPRGRSLRLRGTPQPQAKEPPLAVAGPWRTVSAAIIVFLLCAALGRRRLSGGGRRQRRAVAEAEQCASKATVK</sequence>
<name>A0A813LTR1_POLGL</name>
<feature type="signal peptide" evidence="1">
    <location>
        <begin position="1"/>
        <end position="21"/>
    </location>
</feature>
<comment type="caution">
    <text evidence="2">The sequence shown here is derived from an EMBL/GenBank/DDBJ whole genome shotgun (WGS) entry which is preliminary data.</text>
</comment>